<evidence type="ECO:0000313" key="1">
    <source>
        <dbReference type="EMBL" id="SPC34410.1"/>
    </source>
</evidence>
<sequence length="52" mass="5937">MVILAKVIIEIRDGGEVVIRSRVDPVRFIDELCSSNNKLGKRIDVKKLIEEE</sequence>
<dbReference type="Proteomes" id="UP000236248">
    <property type="component" value="Chromosome NCAV"/>
</dbReference>
<keyword evidence="2" id="KW-1185">Reference proteome</keyword>
<reference evidence="2" key="1">
    <citation type="submission" date="2018-01" db="EMBL/GenBank/DDBJ databases">
        <authorList>
            <person name="Kerou L M."/>
        </authorList>
    </citation>
    <scope>NUCLEOTIDE SEQUENCE [LARGE SCALE GENOMIC DNA]</scope>
    <source>
        <strain evidence="2">SCU2</strain>
    </source>
</reference>
<accession>A0A2K5ARZ3</accession>
<protein>
    <submittedName>
        <fullName evidence="1">Uncharacterized protein</fullName>
    </submittedName>
</protein>
<organism evidence="1 2">
    <name type="scientific">Candidatus Nitrosocaldus cavascurensis</name>
    <dbReference type="NCBI Taxonomy" id="2058097"/>
    <lineage>
        <taxon>Archaea</taxon>
        <taxon>Nitrososphaerota</taxon>
        <taxon>Nitrososphaeria</taxon>
        <taxon>Candidatus Nitrosocaldales</taxon>
        <taxon>Candidatus Nitrosocaldaceae</taxon>
        <taxon>Candidatus Nitrosocaldus</taxon>
    </lineage>
</organism>
<dbReference type="KEGG" id="ncv:NCAV_1243"/>
<dbReference type="AlphaFoldDB" id="A0A2K5ARZ3"/>
<evidence type="ECO:0000313" key="2">
    <source>
        <dbReference type="Proteomes" id="UP000236248"/>
    </source>
</evidence>
<dbReference type="EMBL" id="LT981265">
    <property type="protein sequence ID" value="SPC34410.1"/>
    <property type="molecule type" value="Genomic_DNA"/>
</dbReference>
<name>A0A2K5ARZ3_9ARCH</name>
<proteinExistence type="predicted"/>
<gene>
    <name evidence="1" type="ORF">NCAV_1243</name>
</gene>